<accession>A0A6L2KZY9</accession>
<evidence type="ECO:0000256" key="1">
    <source>
        <dbReference type="SAM" id="MobiDB-lite"/>
    </source>
</evidence>
<dbReference type="EMBL" id="BKCJ010003393">
    <property type="protein sequence ID" value="GEU54816.1"/>
    <property type="molecule type" value="Genomic_DNA"/>
</dbReference>
<feature type="compositionally biased region" description="Acidic residues" evidence="1">
    <location>
        <begin position="246"/>
        <end position="262"/>
    </location>
</feature>
<protein>
    <submittedName>
        <fullName evidence="2">Uncharacterized protein</fullName>
    </submittedName>
</protein>
<proteinExistence type="predicted"/>
<feature type="compositionally biased region" description="Low complexity" evidence="1">
    <location>
        <begin position="335"/>
        <end position="344"/>
    </location>
</feature>
<dbReference type="AlphaFoldDB" id="A0A6L2KZY9"/>
<reference evidence="2" key="1">
    <citation type="journal article" date="2019" name="Sci. Rep.">
        <title>Draft genome of Tanacetum cinerariifolium, the natural source of mosquito coil.</title>
        <authorList>
            <person name="Yamashiro T."/>
            <person name="Shiraishi A."/>
            <person name="Satake H."/>
            <person name="Nakayama K."/>
        </authorList>
    </citation>
    <scope>NUCLEOTIDE SEQUENCE</scope>
</reference>
<gene>
    <name evidence="2" type="ORF">Tci_026794</name>
</gene>
<evidence type="ECO:0000313" key="2">
    <source>
        <dbReference type="EMBL" id="GEU54816.1"/>
    </source>
</evidence>
<name>A0A6L2KZY9_TANCI</name>
<organism evidence="2">
    <name type="scientific">Tanacetum cinerariifolium</name>
    <name type="common">Dalmatian daisy</name>
    <name type="synonym">Chrysanthemum cinerariifolium</name>
    <dbReference type="NCBI Taxonomy" id="118510"/>
    <lineage>
        <taxon>Eukaryota</taxon>
        <taxon>Viridiplantae</taxon>
        <taxon>Streptophyta</taxon>
        <taxon>Embryophyta</taxon>
        <taxon>Tracheophyta</taxon>
        <taxon>Spermatophyta</taxon>
        <taxon>Magnoliopsida</taxon>
        <taxon>eudicotyledons</taxon>
        <taxon>Gunneridae</taxon>
        <taxon>Pentapetalae</taxon>
        <taxon>asterids</taxon>
        <taxon>campanulids</taxon>
        <taxon>Asterales</taxon>
        <taxon>Asteraceae</taxon>
        <taxon>Asteroideae</taxon>
        <taxon>Anthemideae</taxon>
        <taxon>Anthemidinae</taxon>
        <taxon>Tanacetum</taxon>
    </lineage>
</organism>
<sequence length="403" mass="46432">MMIERMIHTVKTDMMIHTVKTEMMRLVVEIECVGKIADAFDKETRSSDGLQPEGLGYESYHAVPPPPTWLFSHLKLDLSNSRLEEFKQPEFESYGPKTYKIESKNTSADIPNELMKSPDAPLVKDIMSFKRFFTHTNMFVDHMHQPWRTLATIINKCLSEKTTSNDKLCKSRIDILYGMFYGENVNYTKLIWEYLAFMIDHRKENISRRENMPLPRFTKIIINHFLKQHKSLSNLKYQHYHTIKDDEQESEYSEEDQLDDEEKDNKDRDADDKGDDHISDNQDANDKDAESESESDEIYKYKIRMHIDKDKEVLNAEVEDSDKGDHEDDAKKTELPPTSSSLSVSSCLVLTPVQESPSIATVTTLPPPSISTTPLLRVAKLEKDVSELNKIDLSAEALTALKT</sequence>
<feature type="compositionally biased region" description="Basic and acidic residues" evidence="1">
    <location>
        <begin position="263"/>
        <end position="290"/>
    </location>
</feature>
<feature type="region of interest" description="Disordered" evidence="1">
    <location>
        <begin position="243"/>
        <end position="297"/>
    </location>
</feature>
<feature type="region of interest" description="Disordered" evidence="1">
    <location>
        <begin position="313"/>
        <end position="344"/>
    </location>
</feature>
<comment type="caution">
    <text evidence="2">The sequence shown here is derived from an EMBL/GenBank/DDBJ whole genome shotgun (WGS) entry which is preliminary data.</text>
</comment>
<feature type="compositionally biased region" description="Basic and acidic residues" evidence="1">
    <location>
        <begin position="321"/>
        <end position="334"/>
    </location>
</feature>